<dbReference type="Proteomes" id="UP000239560">
    <property type="component" value="Unassembled WGS sequence"/>
</dbReference>
<evidence type="ECO:0000256" key="1">
    <source>
        <dbReference type="SAM" id="MobiDB-lite"/>
    </source>
</evidence>
<feature type="region of interest" description="Disordered" evidence="1">
    <location>
        <begin position="94"/>
        <end position="167"/>
    </location>
</feature>
<protein>
    <submittedName>
        <fullName evidence="2">Uncharacterized protein</fullName>
    </submittedName>
</protein>
<evidence type="ECO:0000313" key="4">
    <source>
        <dbReference type="Proteomes" id="UP000199069"/>
    </source>
</evidence>
<feature type="compositionally biased region" description="Basic residues" evidence="1">
    <location>
        <begin position="121"/>
        <end position="135"/>
    </location>
</feature>
<proteinExistence type="predicted"/>
<feature type="region of interest" description="Disordered" evidence="1">
    <location>
        <begin position="1"/>
        <end position="26"/>
    </location>
</feature>
<dbReference type="Proteomes" id="UP000199069">
    <property type="component" value="Unassembled WGS sequence"/>
</dbReference>
<name>A0A0K3CBF1_RHOTO</name>
<keyword evidence="4" id="KW-1185">Reference proteome</keyword>
<gene>
    <name evidence="2" type="primary">FGENESH: predicted gene_5.485</name>
    <name evidence="3" type="ORF">AAT19DRAFT_14298</name>
    <name evidence="2" type="ORF">BN2166_0029400</name>
</gene>
<evidence type="ECO:0000313" key="2">
    <source>
        <dbReference type="EMBL" id="CTR07079.1"/>
    </source>
</evidence>
<dbReference type="EMBL" id="CWKI01000005">
    <property type="protein sequence ID" value="CTR07079.1"/>
    <property type="molecule type" value="Genomic_DNA"/>
</dbReference>
<evidence type="ECO:0000313" key="5">
    <source>
        <dbReference type="Proteomes" id="UP000239560"/>
    </source>
</evidence>
<dbReference type="EMBL" id="LCTV02000005">
    <property type="protein sequence ID" value="PRQ75276.1"/>
    <property type="molecule type" value="Genomic_DNA"/>
</dbReference>
<accession>A0A0K3CBF1</accession>
<sequence>MASNDSQDPYPTPSPTLKPSSPASCYTGPHRYVYSNDWKELYEEAAGYLREKELPCTEDEVVELVLNAWVTALAQEDEPELDVALDSHQSSYLTLLDDDVREPPQLIPTQPQSQQPESKQEKRKKNKKKSKKAKRQAASEAAKDGAHDFQGSGAVKPATHQFFGDKE</sequence>
<reference evidence="3 5" key="2">
    <citation type="journal article" date="2018" name="Elife">
        <title>Functional genomics of lipid metabolism in the oleaginous yeast Rhodosporidium toruloides.</title>
        <authorList>
            <person name="Coradetti S.T."/>
            <person name="Pinel D."/>
            <person name="Geiselman G."/>
            <person name="Ito M."/>
            <person name="Mondo S."/>
            <person name="Reilly M.C."/>
            <person name="Cheng Y.F."/>
            <person name="Bauer S."/>
            <person name="Grigoriev I."/>
            <person name="Gladden J.M."/>
            <person name="Simmons B.A."/>
            <person name="Brem R."/>
            <person name="Arkin A.P."/>
            <person name="Skerker J.M."/>
        </authorList>
    </citation>
    <scope>NUCLEOTIDE SEQUENCE [LARGE SCALE GENOMIC DNA]</scope>
    <source>
        <strain evidence="3 5">NBRC 0880</strain>
    </source>
</reference>
<evidence type="ECO:0000313" key="3">
    <source>
        <dbReference type="EMBL" id="PRQ75276.1"/>
    </source>
</evidence>
<dbReference type="OrthoDB" id="10495799at2759"/>
<dbReference type="AlphaFoldDB" id="A0A0K3CBF1"/>
<organism evidence="2 4">
    <name type="scientific">Rhodotorula toruloides</name>
    <name type="common">Yeast</name>
    <name type="synonym">Rhodosporidium toruloides</name>
    <dbReference type="NCBI Taxonomy" id="5286"/>
    <lineage>
        <taxon>Eukaryota</taxon>
        <taxon>Fungi</taxon>
        <taxon>Dikarya</taxon>
        <taxon>Basidiomycota</taxon>
        <taxon>Pucciniomycotina</taxon>
        <taxon>Microbotryomycetes</taxon>
        <taxon>Sporidiobolales</taxon>
        <taxon>Sporidiobolaceae</taxon>
        <taxon>Rhodotorula</taxon>
    </lineage>
</organism>
<reference evidence="2 4" key="1">
    <citation type="submission" date="2015-07" db="EMBL/GenBank/DDBJ databases">
        <authorList>
            <person name="Cajimat M.N.B."/>
            <person name="Milazzo M.L."/>
            <person name="Fulhorst C.F."/>
        </authorList>
    </citation>
    <scope>NUCLEOTIDE SEQUENCE [LARGE SCALE GENOMIC DNA]</scope>
    <source>
        <strain evidence="2">Single colony</strain>
    </source>
</reference>